<evidence type="ECO:0000313" key="1">
    <source>
        <dbReference type="EMBL" id="RCI75276.1"/>
    </source>
</evidence>
<dbReference type="EMBL" id="QORE01000201">
    <property type="protein sequence ID" value="RCI75276.1"/>
    <property type="molecule type" value="Genomic_DNA"/>
</dbReference>
<dbReference type="RefSeq" id="WP_114064647.1">
    <property type="nucleotide sequence ID" value="NZ_CP173145.1"/>
</dbReference>
<comment type="caution">
    <text evidence="1">The sequence shown here is derived from an EMBL/GenBank/DDBJ whole genome shotgun (WGS) entry which is preliminary data.</text>
</comment>
<sequence>MSYSDPRHCHHQRVTQWLAAMRQHAAWLYAADEQYLYLVAEANELYQCGIVGLQDRHDMVTDALGMYGWAIEHGITRETHYCADCCYDVLDGGRAVGTVDSEGIYHGPAPARQRLGYISRDPLDGITYLRLGQSLERAGVVRGLEIELDAGGTLLLVEQIPSDFRPWRWPT</sequence>
<dbReference type="Proteomes" id="UP000253594">
    <property type="component" value="Unassembled WGS sequence"/>
</dbReference>
<name>A0A367MCP5_PSEAI</name>
<gene>
    <name evidence="1" type="ORF">DT376_08490</name>
</gene>
<proteinExistence type="predicted"/>
<evidence type="ECO:0000313" key="2">
    <source>
        <dbReference type="Proteomes" id="UP000253594"/>
    </source>
</evidence>
<organism evidence="1 2">
    <name type="scientific">Pseudomonas aeruginosa</name>
    <dbReference type="NCBI Taxonomy" id="287"/>
    <lineage>
        <taxon>Bacteria</taxon>
        <taxon>Pseudomonadati</taxon>
        <taxon>Pseudomonadota</taxon>
        <taxon>Gammaproteobacteria</taxon>
        <taxon>Pseudomonadales</taxon>
        <taxon>Pseudomonadaceae</taxon>
        <taxon>Pseudomonas</taxon>
    </lineage>
</organism>
<reference evidence="1 2" key="1">
    <citation type="submission" date="2018-07" db="EMBL/GenBank/DDBJ databases">
        <title>Mechanisms of high-level aminoglycoside resistance among Gram-negative pathogens in Brazil.</title>
        <authorList>
            <person name="Ballaben A.S."/>
            <person name="Darini A.L.C."/>
            <person name="Doi Y."/>
        </authorList>
    </citation>
    <scope>NUCLEOTIDE SEQUENCE [LARGE SCALE GENOMIC DNA]</scope>
    <source>
        <strain evidence="1 2">B2-305</strain>
    </source>
</reference>
<dbReference type="AlphaFoldDB" id="A0A367MCP5"/>
<protein>
    <submittedName>
        <fullName evidence="1">Uncharacterized protein</fullName>
    </submittedName>
</protein>
<accession>A0A367MCP5</accession>